<dbReference type="Gene3D" id="2.60.40.2310">
    <property type="match status" value="1"/>
</dbReference>
<dbReference type="GO" id="GO:0004252">
    <property type="term" value="F:serine-type endopeptidase activity"/>
    <property type="evidence" value="ECO:0000318"/>
    <property type="project" value="GO_Central"/>
</dbReference>
<dbReference type="PRINTS" id="PR00723">
    <property type="entry name" value="SUBTILISIN"/>
</dbReference>
<evidence type="ECO:0000256" key="7">
    <source>
        <dbReference type="PROSITE-ProRule" id="PRU01240"/>
    </source>
</evidence>
<keyword evidence="3 8" id="KW-0732">Signal</keyword>
<evidence type="ECO:0000256" key="8">
    <source>
        <dbReference type="SAM" id="SignalP"/>
    </source>
</evidence>
<dbReference type="PANTHER" id="PTHR10795">
    <property type="entry name" value="PROPROTEIN CONVERTASE SUBTILISIN/KEXIN"/>
    <property type="match status" value="1"/>
</dbReference>
<evidence type="ECO:0000259" key="10">
    <source>
        <dbReference type="Pfam" id="PF05922"/>
    </source>
</evidence>
<proteinExistence type="inferred from homology"/>
<evidence type="ECO:0000313" key="12">
    <source>
        <dbReference type="EMBL" id="ERM96576.1"/>
    </source>
</evidence>
<dbReference type="Pfam" id="PF05922">
    <property type="entry name" value="Inhibitor_I9"/>
    <property type="match status" value="1"/>
</dbReference>
<feature type="active site" description="Charge relay system" evidence="6 7">
    <location>
        <position position="219"/>
    </location>
</feature>
<evidence type="ECO:0000256" key="4">
    <source>
        <dbReference type="ARBA" id="ARBA00022801"/>
    </source>
</evidence>
<dbReference type="FunFam" id="3.40.50.200:FF:000006">
    <property type="entry name" value="Subtilisin-like protease SBT1.5"/>
    <property type="match status" value="1"/>
</dbReference>
<dbReference type="Pfam" id="PF17766">
    <property type="entry name" value="fn3_6"/>
    <property type="match status" value="1"/>
</dbReference>
<dbReference type="AlphaFoldDB" id="W1NM31"/>
<evidence type="ECO:0000256" key="2">
    <source>
        <dbReference type="ARBA" id="ARBA00022670"/>
    </source>
</evidence>
<dbReference type="FunFam" id="3.30.70.80:FF:000002">
    <property type="entry name" value="Subtilisin-like protease SBT5.3"/>
    <property type="match status" value="1"/>
</dbReference>
<keyword evidence="5 7" id="KW-0720">Serine protease</keyword>
<dbReference type="SUPFAM" id="SSF52743">
    <property type="entry name" value="Subtilisin-like"/>
    <property type="match status" value="1"/>
</dbReference>
<dbReference type="eggNOG" id="ENOG502QSF0">
    <property type="taxonomic scope" value="Eukaryota"/>
</dbReference>
<feature type="domain" description="Subtilisin-like protease fibronectin type-III" evidence="11">
    <location>
        <begin position="668"/>
        <end position="763"/>
    </location>
</feature>
<dbReference type="Gene3D" id="3.50.30.30">
    <property type="match status" value="1"/>
</dbReference>
<dbReference type="OMA" id="QTTCQHT"/>
<dbReference type="InterPro" id="IPR037045">
    <property type="entry name" value="S8pro/Inhibitor_I9_sf"/>
</dbReference>
<protein>
    <recommendedName>
        <fullName evidence="14">Subtilisin-like protease SBT3.6</fullName>
    </recommendedName>
</protein>
<dbReference type="InterPro" id="IPR036852">
    <property type="entry name" value="Peptidase_S8/S53_dom_sf"/>
</dbReference>
<dbReference type="InterPro" id="IPR015500">
    <property type="entry name" value="Peptidase_S8_subtilisin-rel"/>
</dbReference>
<dbReference type="FunFam" id="3.50.30.30:FF:000005">
    <property type="entry name" value="subtilisin-like protease SBT1.5"/>
    <property type="match status" value="1"/>
</dbReference>
<dbReference type="EMBL" id="KI397142">
    <property type="protein sequence ID" value="ERM96576.1"/>
    <property type="molecule type" value="Genomic_DNA"/>
</dbReference>
<evidence type="ECO:0000256" key="3">
    <source>
        <dbReference type="ARBA" id="ARBA00022729"/>
    </source>
</evidence>
<dbReference type="InterPro" id="IPR034197">
    <property type="entry name" value="Peptidases_S8_3"/>
</dbReference>
<dbReference type="CDD" id="cd02120">
    <property type="entry name" value="PA_subtilisin_like"/>
    <property type="match status" value="1"/>
</dbReference>
<dbReference type="InterPro" id="IPR045051">
    <property type="entry name" value="SBT"/>
</dbReference>
<evidence type="ECO:0000256" key="6">
    <source>
        <dbReference type="PIRSR" id="PIRSR615500-1"/>
    </source>
</evidence>
<evidence type="ECO:0000256" key="5">
    <source>
        <dbReference type="ARBA" id="ARBA00022825"/>
    </source>
</evidence>
<dbReference type="CDD" id="cd04852">
    <property type="entry name" value="Peptidases_S8_3"/>
    <property type="match status" value="1"/>
</dbReference>
<keyword evidence="2 7" id="KW-0645">Protease</keyword>
<dbReference type="Pfam" id="PF00082">
    <property type="entry name" value="Peptidase_S8"/>
    <property type="match status" value="1"/>
</dbReference>
<dbReference type="InterPro" id="IPR041469">
    <property type="entry name" value="Subtilisin-like_FN3"/>
</dbReference>
<dbReference type="GO" id="GO:0005576">
    <property type="term" value="C:extracellular region"/>
    <property type="evidence" value="ECO:0000318"/>
    <property type="project" value="GO_Central"/>
</dbReference>
<dbReference type="Proteomes" id="UP000017836">
    <property type="component" value="Unassembled WGS sequence"/>
</dbReference>
<feature type="chain" id="PRO_5004806684" description="Subtilisin-like protease SBT3.6" evidence="8">
    <location>
        <begin position="28"/>
        <end position="774"/>
    </location>
</feature>
<comment type="similarity">
    <text evidence="1 7">Belongs to the peptidase S8 family.</text>
</comment>
<name>W1NM31_AMBTC</name>
<dbReference type="PROSITE" id="PS51892">
    <property type="entry name" value="SUBTILASE"/>
    <property type="match status" value="1"/>
</dbReference>
<feature type="active site" description="Charge relay system" evidence="6 7">
    <location>
        <position position="144"/>
    </location>
</feature>
<feature type="signal peptide" evidence="8">
    <location>
        <begin position="1"/>
        <end position="27"/>
    </location>
</feature>
<evidence type="ECO:0000256" key="1">
    <source>
        <dbReference type="ARBA" id="ARBA00011073"/>
    </source>
</evidence>
<dbReference type="HOGENOM" id="CLU_000625_4_4_1"/>
<dbReference type="PROSITE" id="PS00138">
    <property type="entry name" value="SUBTILASE_SER"/>
    <property type="match status" value="1"/>
</dbReference>
<dbReference type="InterPro" id="IPR023828">
    <property type="entry name" value="Peptidase_S8_Ser-AS"/>
</dbReference>
<evidence type="ECO:0000259" key="11">
    <source>
        <dbReference type="Pfam" id="PF17766"/>
    </source>
</evidence>
<organism evidence="12 13">
    <name type="scientific">Amborella trichopoda</name>
    <dbReference type="NCBI Taxonomy" id="13333"/>
    <lineage>
        <taxon>Eukaryota</taxon>
        <taxon>Viridiplantae</taxon>
        <taxon>Streptophyta</taxon>
        <taxon>Embryophyta</taxon>
        <taxon>Tracheophyta</taxon>
        <taxon>Spermatophyta</taxon>
        <taxon>Magnoliopsida</taxon>
        <taxon>Amborellales</taxon>
        <taxon>Amborellaceae</taxon>
        <taxon>Amborella</taxon>
    </lineage>
</organism>
<evidence type="ECO:0000313" key="13">
    <source>
        <dbReference type="Proteomes" id="UP000017836"/>
    </source>
</evidence>
<feature type="domain" description="Inhibitor I9" evidence="10">
    <location>
        <begin position="32"/>
        <end position="109"/>
    </location>
</feature>
<gene>
    <name evidence="12" type="ORF">AMTR_s00001p00269990</name>
</gene>
<feature type="active site" description="Charge relay system" evidence="6 7">
    <location>
        <position position="553"/>
    </location>
</feature>
<dbReference type="InterPro" id="IPR010259">
    <property type="entry name" value="S8pro/Inhibitor_I9"/>
</dbReference>
<dbReference type="FunFam" id="2.60.40.2310:FF:000001">
    <property type="entry name" value="Subtilisin-like protease SBT1.5"/>
    <property type="match status" value="1"/>
</dbReference>
<evidence type="ECO:0008006" key="14">
    <source>
        <dbReference type="Google" id="ProtNLM"/>
    </source>
</evidence>
<keyword evidence="4 7" id="KW-0378">Hydrolase</keyword>
<dbReference type="Gene3D" id="3.40.50.200">
    <property type="entry name" value="Peptidase S8/S53 domain"/>
    <property type="match status" value="1"/>
</dbReference>
<feature type="domain" description="Peptidase S8/S53" evidence="9">
    <location>
        <begin position="135"/>
        <end position="589"/>
    </location>
</feature>
<reference evidence="13" key="1">
    <citation type="journal article" date="2013" name="Science">
        <title>The Amborella genome and the evolution of flowering plants.</title>
        <authorList>
            <consortium name="Amborella Genome Project"/>
        </authorList>
    </citation>
    <scope>NUCLEOTIDE SEQUENCE [LARGE SCALE GENOMIC DNA]</scope>
</reference>
<dbReference type="Gramene" id="ERM96576">
    <property type="protein sequence ID" value="ERM96576"/>
    <property type="gene ID" value="AMTR_s00001p00269990"/>
</dbReference>
<keyword evidence="13" id="KW-1185">Reference proteome</keyword>
<evidence type="ECO:0000259" key="9">
    <source>
        <dbReference type="Pfam" id="PF00082"/>
    </source>
</evidence>
<accession>W1NM31</accession>
<dbReference type="GO" id="GO:0006508">
    <property type="term" value="P:proteolysis"/>
    <property type="evidence" value="ECO:0007669"/>
    <property type="project" value="UniProtKB-KW"/>
</dbReference>
<sequence>MAFCHLTTLSFSLLAAVFLSICAPLVAESNAYIVYMGEKLNQEAEQIQDLHHRVLSDLLGSDEASSASMLYSYKHGFSGFAAILPPYVAKRIVDYPGVARVMPNRILNIQTTRSWDFLHMNPISMHGLLSESRFGQGSIIGILDTGIWPESESFKDHGMSEVPSHWKGVCQEGEQFSSSNCNRKIIGARWYIKGYNAEFGYLNTSDSFEFLSARDAVGHGSHTSSTAAGAFVSNASFMGLAKGVARGGAPHSRIAVYKVCWASGGCSSADLLAAFDDAISDGVDVLSVSLGSAPPLDPFVEDALAVGSFHAVAKGITVVCSGGNSGSRPQTVINTAPWLVTVAASTIDRSFPTTITLGNNQTLVGQALYTGRSSGKFLGVVYSEDIALSGGETDKASTCEEGSLNATLAKGKVVLCFQSRSQGSAVVAIKTVKEVQGVGLIFAQFPTKDVFSSIDFPFVQVDYQIATIILAYIQKTRYPILRFGFTKTALGTSISPEVAFFSSRGPNSLAPSVLKPDIAAPGVNILAAWSPYNPPVKTDTQGPLYYNIESGTSMSCPHVSGIVALLRSLHPSWTPAAIKSSLVTTASTRDLYGQHIIAEGAPHKQADPFDYGGGHIDPNKAANPGLIFDMGVADHIRFLCFMGYNNSAISLMARQVTVCPKGSGSMADLNLPSVSIPQLRKSLTISRTVTNVGPVLSVYVAHVQAPPGVKVAVKPSCLSFNATTNKLKFQVTFSPLLRVQGRYAFGSLMWHDGQHVVKIPLVVRIVIDDLYSDT</sequence>
<dbReference type="Gene3D" id="3.30.70.80">
    <property type="entry name" value="Peptidase S8 propeptide/proteinase inhibitor I9"/>
    <property type="match status" value="1"/>
</dbReference>
<dbReference type="InterPro" id="IPR000209">
    <property type="entry name" value="Peptidase_S8/S53_dom"/>
</dbReference>